<dbReference type="Proteomes" id="UP000663828">
    <property type="component" value="Unassembled WGS sequence"/>
</dbReference>
<dbReference type="EMBL" id="CAJNOR010001832">
    <property type="protein sequence ID" value="CAF1206651.1"/>
    <property type="molecule type" value="Genomic_DNA"/>
</dbReference>
<accession>A0A814WT48</accession>
<evidence type="ECO:0000313" key="4">
    <source>
        <dbReference type="EMBL" id="CAF1206651.1"/>
    </source>
</evidence>
<dbReference type="AlphaFoldDB" id="A0A814WT48"/>
<dbReference type="Pfam" id="PF14214">
    <property type="entry name" value="Helitron_like_N"/>
    <property type="match status" value="1"/>
</dbReference>
<feature type="region of interest" description="Disordered" evidence="1">
    <location>
        <begin position="38"/>
        <end position="70"/>
    </location>
</feature>
<dbReference type="InterPro" id="IPR046700">
    <property type="entry name" value="DUF6570"/>
</dbReference>
<name>A0A814WT48_ADIRI</name>
<evidence type="ECO:0008006" key="6">
    <source>
        <dbReference type="Google" id="ProtNLM"/>
    </source>
</evidence>
<evidence type="ECO:0000259" key="3">
    <source>
        <dbReference type="Pfam" id="PF20209"/>
    </source>
</evidence>
<gene>
    <name evidence="4" type="ORF">XAT740_LOCUS23964</name>
</gene>
<feature type="domain" description="Helitron helicase-like" evidence="2">
    <location>
        <begin position="574"/>
        <end position="787"/>
    </location>
</feature>
<keyword evidence="5" id="KW-1185">Reference proteome</keyword>
<reference evidence="4" key="1">
    <citation type="submission" date="2021-02" db="EMBL/GenBank/DDBJ databases">
        <authorList>
            <person name="Nowell W R."/>
        </authorList>
    </citation>
    <scope>NUCLEOTIDE SEQUENCE</scope>
</reference>
<organism evidence="4 5">
    <name type="scientific">Adineta ricciae</name>
    <name type="common">Rotifer</name>
    <dbReference type="NCBI Taxonomy" id="249248"/>
    <lineage>
        <taxon>Eukaryota</taxon>
        <taxon>Metazoa</taxon>
        <taxon>Spiralia</taxon>
        <taxon>Gnathifera</taxon>
        <taxon>Rotifera</taxon>
        <taxon>Eurotatoria</taxon>
        <taxon>Bdelloidea</taxon>
        <taxon>Adinetida</taxon>
        <taxon>Adinetidae</taxon>
        <taxon>Adineta</taxon>
    </lineage>
</organism>
<proteinExistence type="predicted"/>
<protein>
    <recommendedName>
        <fullName evidence="6">Helitron helicase-like domain-containing protein</fullName>
    </recommendedName>
</protein>
<feature type="domain" description="DUF6570" evidence="3">
    <location>
        <begin position="297"/>
        <end position="434"/>
    </location>
</feature>
<evidence type="ECO:0000313" key="5">
    <source>
        <dbReference type="Proteomes" id="UP000663828"/>
    </source>
</evidence>
<comment type="caution">
    <text evidence="4">The sequence shown here is derived from an EMBL/GenBank/DDBJ whole genome shotgun (WGS) entry which is preliminary data.</text>
</comment>
<dbReference type="Pfam" id="PF20209">
    <property type="entry name" value="DUF6570"/>
    <property type="match status" value="1"/>
</dbReference>
<evidence type="ECO:0000259" key="2">
    <source>
        <dbReference type="Pfam" id="PF14214"/>
    </source>
</evidence>
<sequence>MNNNDHWSPNHFVPLMSASIRHEYVGGSQMKLINKTPEKKTTKNNHNSHVRIPEFQSSPSRRLRSETSTNSDHVEIVNLDTMEQNEMKREGQHPMRLITLEDRARLRRNKRSQSNRTNKKLDELSIDSTFVHQQDIHDHAYGNSGYIYPAHNSKNGIERHDSATNRNKIKDSLTWPAPVSSELKEECLKQFLQQMSMDKLAEVTCAVCNVRSSKQQCKIVPTSTISHKDLLKVSDELKGLIKNIQLPIPKHFTGPSIQNSLPFYFENDIVLYKNGVSQDNDITMCSICQNCSDALSKEKIPKFSAANNMWLGDIPTQLQGLTIPEQKLISLHRHNSCVIKLHSPFHTATTAQGALKGNCITFLQNMPNIVNSLPLTMDDLCDTLKVIFIGARPPQRIQLKRVLTVRKKKIADALYWLKKYNRLYKDVDINENNIMQLPEDDIPESIMLTMEQKIGDKEQELSERAGYVPDPLLNPMESGTSDSLPMNNSAVLDVNGSLVSSDEINNYVLTKIKNGGTDNQIDVDNVYLIPHSSKPVNEYFNPKLLAGLYPTLFCYGCGAPEDQSKPIKISFREHIRYLLSYDDRRFETNHSFIFVVFNILQRRDACLHAQLIATKPYFQSSTQEIQSLSSADIETALKNISTRTYDTHSNKGLGKLLNHIKTIGGRVMGSAHSRTALRTHIHALIFNQGLPSIFLTLNPADIHSPVALYFAGVKLDLDNVQTEQLMDTYRRAEIVASHPVATAKFFHTLISNILDTMIIGGVLGPVKAYFGTVESQGRGSLHLHLLIWLDINIKPTDMKEKVQDSSFRERLIAYLEDIIKEDLDGFKDIKIQDPSTSSESDHSPQLATDSIYTALRAMEFTNAERNADHSNPSTVWSTPVKGPSSPSIPYASPVMFGGSPSTSYRSLSIPYASPPYKELLQTPTSDRSILGTII</sequence>
<feature type="compositionally biased region" description="Polar residues" evidence="1">
    <location>
        <begin position="55"/>
        <end position="70"/>
    </location>
</feature>
<dbReference type="InterPro" id="IPR025476">
    <property type="entry name" value="Helitron_helicase-like"/>
</dbReference>
<evidence type="ECO:0000256" key="1">
    <source>
        <dbReference type="SAM" id="MobiDB-lite"/>
    </source>
</evidence>